<feature type="transmembrane region" description="Helical" evidence="1">
    <location>
        <begin position="52"/>
        <end position="71"/>
    </location>
</feature>
<keyword evidence="1" id="KW-0812">Transmembrane</keyword>
<evidence type="ECO:0000313" key="2">
    <source>
        <dbReference type="EMBL" id="GAA4006585.1"/>
    </source>
</evidence>
<accession>A0ABP7S4K7</accession>
<proteinExistence type="predicted"/>
<evidence type="ECO:0000256" key="1">
    <source>
        <dbReference type="SAM" id="Phobius"/>
    </source>
</evidence>
<feature type="transmembrane region" description="Helical" evidence="1">
    <location>
        <begin position="12"/>
        <end position="32"/>
    </location>
</feature>
<evidence type="ECO:0000313" key="3">
    <source>
        <dbReference type="Proteomes" id="UP001501747"/>
    </source>
</evidence>
<comment type="caution">
    <text evidence="2">The sequence shown here is derived from an EMBL/GenBank/DDBJ whole genome shotgun (WGS) entry which is preliminary data.</text>
</comment>
<keyword evidence="1" id="KW-1133">Transmembrane helix</keyword>
<organism evidence="2 3">
    <name type="scientific">Allokutzneria multivorans</name>
    <dbReference type="NCBI Taxonomy" id="1142134"/>
    <lineage>
        <taxon>Bacteria</taxon>
        <taxon>Bacillati</taxon>
        <taxon>Actinomycetota</taxon>
        <taxon>Actinomycetes</taxon>
        <taxon>Pseudonocardiales</taxon>
        <taxon>Pseudonocardiaceae</taxon>
        <taxon>Allokutzneria</taxon>
    </lineage>
</organism>
<sequence length="78" mass="8527">MGRADHAGTVDPMREVIGIILIVQGIGSLVITKAFNGQEWFLMRWATPYSPWAHIAIAVFGLLLAAAGTSARRRRNHA</sequence>
<keyword evidence="3" id="KW-1185">Reference proteome</keyword>
<dbReference type="Proteomes" id="UP001501747">
    <property type="component" value="Unassembled WGS sequence"/>
</dbReference>
<gene>
    <name evidence="2" type="ORF">GCM10022247_30400</name>
</gene>
<keyword evidence="1" id="KW-0472">Membrane</keyword>
<name>A0ABP7S4K7_9PSEU</name>
<reference evidence="3" key="1">
    <citation type="journal article" date="2019" name="Int. J. Syst. Evol. Microbiol.">
        <title>The Global Catalogue of Microorganisms (GCM) 10K type strain sequencing project: providing services to taxonomists for standard genome sequencing and annotation.</title>
        <authorList>
            <consortium name="The Broad Institute Genomics Platform"/>
            <consortium name="The Broad Institute Genome Sequencing Center for Infectious Disease"/>
            <person name="Wu L."/>
            <person name="Ma J."/>
        </authorList>
    </citation>
    <scope>NUCLEOTIDE SEQUENCE [LARGE SCALE GENOMIC DNA]</scope>
    <source>
        <strain evidence="3">JCM 17342</strain>
    </source>
</reference>
<protein>
    <submittedName>
        <fullName evidence="2">Uncharacterized protein</fullName>
    </submittedName>
</protein>
<dbReference type="EMBL" id="BAABAL010000009">
    <property type="protein sequence ID" value="GAA4006585.1"/>
    <property type="molecule type" value="Genomic_DNA"/>
</dbReference>